<dbReference type="AlphaFoldDB" id="A0A0U4EYA4"/>
<dbReference type="STRING" id="1472767.AOX59_06460"/>
<evidence type="ECO:0000256" key="1">
    <source>
        <dbReference type="SAM" id="Phobius"/>
    </source>
</evidence>
<keyword evidence="1" id="KW-1133">Transmembrane helix</keyword>
<organism evidence="2 3">
    <name type="scientific">Lentibacillus amyloliquefaciens</name>
    <dbReference type="NCBI Taxonomy" id="1472767"/>
    <lineage>
        <taxon>Bacteria</taxon>
        <taxon>Bacillati</taxon>
        <taxon>Bacillota</taxon>
        <taxon>Bacilli</taxon>
        <taxon>Bacillales</taxon>
        <taxon>Bacillaceae</taxon>
        <taxon>Lentibacillus</taxon>
    </lineage>
</organism>
<dbReference type="Proteomes" id="UP000050331">
    <property type="component" value="Chromosome"/>
</dbReference>
<evidence type="ECO:0000313" key="3">
    <source>
        <dbReference type="Proteomes" id="UP000050331"/>
    </source>
</evidence>
<proteinExistence type="predicted"/>
<reference evidence="2 3" key="1">
    <citation type="submission" date="2016-01" db="EMBL/GenBank/DDBJ databases">
        <title>Complete genome sequence of strain Lentibacillus amyloliquefaciens LAM0015T isolated from saline sediment.</title>
        <authorList>
            <person name="Wang J.-L."/>
            <person name="He M.-X."/>
        </authorList>
    </citation>
    <scope>NUCLEOTIDE SEQUENCE [LARGE SCALE GENOMIC DNA]</scope>
    <source>
        <strain evidence="2 3">LAM0015</strain>
    </source>
</reference>
<accession>A0A0U4EYA4</accession>
<keyword evidence="1" id="KW-0812">Transmembrane</keyword>
<feature type="transmembrane region" description="Helical" evidence="1">
    <location>
        <begin position="28"/>
        <end position="48"/>
    </location>
</feature>
<dbReference type="KEGG" id="lao:AOX59_06460"/>
<gene>
    <name evidence="2" type="ORF">AOX59_06460</name>
</gene>
<sequence length="60" mass="6585">MMAPVVFIGGSIGSQIVFFPDIPYLPPIYGFLTGAILVVASNAIYVFYKKMKNNRAKNNS</sequence>
<dbReference type="EMBL" id="CP013862">
    <property type="protein sequence ID" value="ALX48279.1"/>
    <property type="molecule type" value="Genomic_DNA"/>
</dbReference>
<keyword evidence="1" id="KW-0472">Membrane</keyword>
<name>A0A0U4EYA4_9BACI</name>
<protein>
    <submittedName>
        <fullName evidence="2">Uncharacterized protein</fullName>
    </submittedName>
</protein>
<evidence type="ECO:0000313" key="2">
    <source>
        <dbReference type="EMBL" id="ALX48279.1"/>
    </source>
</evidence>
<keyword evidence="3" id="KW-1185">Reference proteome</keyword>